<keyword evidence="3 6" id="KW-0175">Coiled coil</keyword>
<dbReference type="SUPFAM" id="SSF49562">
    <property type="entry name" value="C2 domain (Calcium/lipid-binding domain, CaLB)"/>
    <property type="match status" value="1"/>
</dbReference>
<evidence type="ECO:0000256" key="1">
    <source>
        <dbReference type="ARBA" id="ARBA00004138"/>
    </source>
</evidence>
<protein>
    <submittedName>
        <fullName evidence="9">RPGR-interacting protein 1 first C2 domain-containing protein</fullName>
    </submittedName>
</protein>
<dbReference type="GO" id="GO:0035869">
    <property type="term" value="C:ciliary transition zone"/>
    <property type="evidence" value="ECO:0007669"/>
    <property type="project" value="TreeGrafter"/>
</dbReference>
<comment type="similarity">
    <text evidence="2">Belongs to the RPGRIP1 family.</text>
</comment>
<evidence type="ECO:0000256" key="4">
    <source>
        <dbReference type="ARBA" id="ARBA00023069"/>
    </source>
</evidence>
<dbReference type="WBParaSite" id="nRc.2.0.1.t48046-RA">
    <property type="protein sequence ID" value="nRc.2.0.1.t48046-RA"/>
    <property type="gene ID" value="nRc.2.0.1.g48046"/>
</dbReference>
<feature type="coiled-coil region" evidence="6">
    <location>
        <begin position="147"/>
        <end position="174"/>
    </location>
</feature>
<dbReference type="GO" id="GO:1905515">
    <property type="term" value="P:non-motile cilium assembly"/>
    <property type="evidence" value="ECO:0007669"/>
    <property type="project" value="TreeGrafter"/>
</dbReference>
<accession>A0A915LDY2</accession>
<evidence type="ECO:0000256" key="6">
    <source>
        <dbReference type="SAM" id="Coils"/>
    </source>
</evidence>
<dbReference type="Proteomes" id="UP000887565">
    <property type="component" value="Unplaced"/>
</dbReference>
<evidence type="ECO:0000256" key="3">
    <source>
        <dbReference type="ARBA" id="ARBA00023054"/>
    </source>
</evidence>
<dbReference type="InterPro" id="IPR021656">
    <property type="entry name" value="C2-C2_1"/>
</dbReference>
<organism evidence="8 9">
    <name type="scientific">Romanomermis culicivorax</name>
    <name type="common">Nematode worm</name>
    <dbReference type="NCBI Taxonomy" id="13658"/>
    <lineage>
        <taxon>Eukaryota</taxon>
        <taxon>Metazoa</taxon>
        <taxon>Ecdysozoa</taxon>
        <taxon>Nematoda</taxon>
        <taxon>Enoplea</taxon>
        <taxon>Dorylaimia</taxon>
        <taxon>Mermithida</taxon>
        <taxon>Mermithoidea</taxon>
        <taxon>Mermithidae</taxon>
        <taxon>Romanomermis</taxon>
    </lineage>
</organism>
<evidence type="ECO:0000256" key="5">
    <source>
        <dbReference type="ARBA" id="ARBA00023273"/>
    </source>
</evidence>
<dbReference type="Pfam" id="PF11618">
    <property type="entry name" value="C2-C2_1"/>
    <property type="match status" value="1"/>
</dbReference>
<proteinExistence type="inferred from homology"/>
<keyword evidence="5" id="KW-0966">Cell projection</keyword>
<keyword evidence="8" id="KW-1185">Reference proteome</keyword>
<dbReference type="Gene3D" id="2.60.40.150">
    <property type="entry name" value="C2 domain"/>
    <property type="match status" value="1"/>
</dbReference>
<keyword evidence="4" id="KW-0969">Cilium</keyword>
<evidence type="ECO:0000313" key="8">
    <source>
        <dbReference type="Proteomes" id="UP000887565"/>
    </source>
</evidence>
<dbReference type="GO" id="GO:0005856">
    <property type="term" value="C:cytoskeleton"/>
    <property type="evidence" value="ECO:0007669"/>
    <property type="project" value="UniProtKB-ARBA"/>
</dbReference>
<evidence type="ECO:0000313" key="9">
    <source>
        <dbReference type="WBParaSite" id="nRc.2.0.1.t48046-RA"/>
    </source>
</evidence>
<dbReference type="InterPro" id="IPR031139">
    <property type="entry name" value="RPGRIP1_fam"/>
</dbReference>
<dbReference type="PANTHER" id="PTHR14240">
    <property type="entry name" value="RETINITIS PIGMENTOSA GTPASE REGULATOR-INTERACTING PROTEIN"/>
    <property type="match status" value="1"/>
</dbReference>
<dbReference type="InterPro" id="IPR035892">
    <property type="entry name" value="C2_domain_sf"/>
</dbReference>
<evidence type="ECO:0000256" key="2">
    <source>
        <dbReference type="ARBA" id="ARBA00006042"/>
    </source>
</evidence>
<name>A0A915LDY2_ROMCU</name>
<evidence type="ECO:0000259" key="7">
    <source>
        <dbReference type="Pfam" id="PF11618"/>
    </source>
</evidence>
<feature type="domain" description="RPGR-interacting protein 1 first C2" evidence="7">
    <location>
        <begin position="219"/>
        <end position="337"/>
    </location>
</feature>
<dbReference type="AlphaFoldDB" id="A0A915LDY2"/>
<reference evidence="9" key="1">
    <citation type="submission" date="2022-11" db="UniProtKB">
        <authorList>
            <consortium name="WormBaseParasite"/>
        </authorList>
    </citation>
    <scope>IDENTIFICATION</scope>
</reference>
<dbReference type="PANTHER" id="PTHR14240:SF1">
    <property type="entry name" value="PROTEIN FANTOM-RELATED"/>
    <property type="match status" value="1"/>
</dbReference>
<sequence>MDNLVEYSTMEKTLQSKISHLETIINDGESMKKEMMEKLDQEIKIRTKAEEITKQLESKVIKQNIEAESMKAKLSRSTLVSHDFREEDIIEALALLRQQKQLGEQFPNDPTITKVNQKLQELETAYVETCGELDKVRAMLVSQHQICKQYELEIEKLRNHLDLKEKEISAKTNKHMQLLDEKSLRIQKLESALRNIAYGNKSTTILQTSPASKSPEIFLEPGQIMLYLKITKVTLSDEAVAIMKSAKPDWFLTVEFYDFDLQFTPVVCRTELALDYTFYYVITASDLFVRYLQTGFVSMEFHQVMGEKYRTLAVGRIELKDLSMQKTEISGLIHLDGIVGVP</sequence>
<comment type="subcellular location">
    <subcellularLocation>
        <location evidence="1">Cell projection</location>
        <location evidence="1">Cilium</location>
    </subcellularLocation>
</comment>